<organism evidence="1 2">
    <name type="scientific">Deinococcus aluminii</name>
    <dbReference type="NCBI Taxonomy" id="1656885"/>
    <lineage>
        <taxon>Bacteria</taxon>
        <taxon>Thermotogati</taxon>
        <taxon>Deinococcota</taxon>
        <taxon>Deinococci</taxon>
        <taxon>Deinococcales</taxon>
        <taxon>Deinococcaceae</taxon>
        <taxon>Deinococcus</taxon>
    </lineage>
</organism>
<name>A0ABP9XIF5_9DEIO</name>
<comment type="caution">
    <text evidence="1">The sequence shown here is derived from an EMBL/GenBank/DDBJ whole genome shotgun (WGS) entry which is preliminary data.</text>
</comment>
<dbReference type="RefSeq" id="WP_345455609.1">
    <property type="nucleotide sequence ID" value="NZ_BAABRV010000006.1"/>
</dbReference>
<proteinExistence type="predicted"/>
<dbReference type="EMBL" id="BAABRV010000006">
    <property type="protein sequence ID" value="GAA5534325.1"/>
    <property type="molecule type" value="Genomic_DNA"/>
</dbReference>
<accession>A0ABP9XIF5</accession>
<evidence type="ECO:0000313" key="1">
    <source>
        <dbReference type="EMBL" id="GAA5534325.1"/>
    </source>
</evidence>
<evidence type="ECO:0000313" key="2">
    <source>
        <dbReference type="Proteomes" id="UP001404956"/>
    </source>
</evidence>
<reference evidence="1 2" key="1">
    <citation type="submission" date="2024-02" db="EMBL/GenBank/DDBJ databases">
        <title>Deinococcus aluminii NBRC 112889.</title>
        <authorList>
            <person name="Ichikawa N."/>
            <person name="Katano-Makiyama Y."/>
            <person name="Hidaka K."/>
        </authorList>
    </citation>
    <scope>NUCLEOTIDE SEQUENCE [LARGE SCALE GENOMIC DNA]</scope>
    <source>
        <strain evidence="1 2">NBRC 112889</strain>
    </source>
</reference>
<gene>
    <name evidence="1" type="ORF">Dalu01_02733</name>
</gene>
<sequence length="286" mass="31823">MLTLQMHRALATAVQRYAQQHLQLDLRHVTTLNAAAHLLGYRDYRQARAGMLGGDEPHLTETVRSRTYIARVTDVLAHLRAQSGREALGPASPAEAAAFAQQVMVDHGLALWELLGAGQVLRELVRKGHSTLVADPRPWVSAALQRALTYALGDHYDLIFGTIDHQGFYTVVDRRQLYAAGPPVGIHTFQGAEFWFQDSIPNIFFQARVDHTTERLALPPLTPEIEAQYDAYIMRTCTSVHAVYMLPPQQAATAWRALCGPHPVRGGFALLGVDDTRLTLEWCVTR</sequence>
<dbReference type="Proteomes" id="UP001404956">
    <property type="component" value="Unassembled WGS sequence"/>
</dbReference>
<keyword evidence="2" id="KW-1185">Reference proteome</keyword>
<protein>
    <submittedName>
        <fullName evidence="1">Uncharacterized protein</fullName>
    </submittedName>
</protein>